<feature type="domain" description="Protein kinase" evidence="22">
    <location>
        <begin position="507"/>
        <end position="778"/>
    </location>
</feature>
<evidence type="ECO:0000256" key="2">
    <source>
        <dbReference type="ARBA" id="ARBA00012513"/>
    </source>
</evidence>
<accession>A0A6D2KIF2</accession>
<evidence type="ECO:0000256" key="21">
    <source>
        <dbReference type="SAM" id="SignalP"/>
    </source>
</evidence>
<evidence type="ECO:0000256" key="6">
    <source>
        <dbReference type="ARBA" id="ARBA00022679"/>
    </source>
</evidence>
<keyword evidence="9" id="KW-0677">Repeat</keyword>
<evidence type="ECO:0000256" key="7">
    <source>
        <dbReference type="ARBA" id="ARBA00022692"/>
    </source>
</evidence>
<evidence type="ECO:0000313" key="23">
    <source>
        <dbReference type="EMBL" id="CAA7048005.1"/>
    </source>
</evidence>
<dbReference type="FunFam" id="3.30.200.20:FF:000394">
    <property type="entry name" value="Leucine-rich repeat receptor-like protein kinase"/>
    <property type="match status" value="1"/>
</dbReference>
<dbReference type="InterPro" id="IPR032675">
    <property type="entry name" value="LRR_dom_sf"/>
</dbReference>
<organism evidence="23 24">
    <name type="scientific">Microthlaspi erraticum</name>
    <dbReference type="NCBI Taxonomy" id="1685480"/>
    <lineage>
        <taxon>Eukaryota</taxon>
        <taxon>Viridiplantae</taxon>
        <taxon>Streptophyta</taxon>
        <taxon>Embryophyta</taxon>
        <taxon>Tracheophyta</taxon>
        <taxon>Spermatophyta</taxon>
        <taxon>Magnoliopsida</taxon>
        <taxon>eudicotyledons</taxon>
        <taxon>Gunneridae</taxon>
        <taxon>Pentapetalae</taxon>
        <taxon>rosids</taxon>
        <taxon>malvids</taxon>
        <taxon>Brassicales</taxon>
        <taxon>Brassicaceae</taxon>
        <taxon>Coluteocarpeae</taxon>
        <taxon>Microthlaspi</taxon>
    </lineage>
</organism>
<dbReference type="Gene3D" id="1.10.510.10">
    <property type="entry name" value="Transferase(Phosphotransferase) domain 1"/>
    <property type="match status" value="1"/>
</dbReference>
<evidence type="ECO:0000256" key="5">
    <source>
        <dbReference type="ARBA" id="ARBA00022614"/>
    </source>
</evidence>
<dbReference type="InterPro" id="IPR011009">
    <property type="entry name" value="Kinase-like_dom_sf"/>
</dbReference>
<evidence type="ECO:0000256" key="8">
    <source>
        <dbReference type="ARBA" id="ARBA00022729"/>
    </source>
</evidence>
<dbReference type="GO" id="GO:0005524">
    <property type="term" value="F:ATP binding"/>
    <property type="evidence" value="ECO:0007669"/>
    <property type="project" value="UniProtKB-UniRule"/>
</dbReference>
<evidence type="ECO:0000256" key="11">
    <source>
        <dbReference type="ARBA" id="ARBA00022777"/>
    </source>
</evidence>
<name>A0A6D2KIF2_9BRAS</name>
<dbReference type="Gene3D" id="3.30.200.20">
    <property type="entry name" value="Phosphorylase Kinase, domain 1"/>
    <property type="match status" value="1"/>
</dbReference>
<dbReference type="FunFam" id="1.10.510.10:FF:000146">
    <property type="entry name" value="LRR receptor-like serine/threonine-protein kinase IOS1"/>
    <property type="match status" value="1"/>
</dbReference>
<dbReference type="Pfam" id="PF07714">
    <property type="entry name" value="PK_Tyr_Ser-Thr"/>
    <property type="match status" value="1"/>
</dbReference>
<evidence type="ECO:0000256" key="14">
    <source>
        <dbReference type="ARBA" id="ARBA00023136"/>
    </source>
</evidence>
<dbReference type="InterPro" id="IPR000719">
    <property type="entry name" value="Prot_kinase_dom"/>
</dbReference>
<dbReference type="AlphaFoldDB" id="A0A6D2KIF2"/>
<dbReference type="GO" id="GO:0016020">
    <property type="term" value="C:membrane"/>
    <property type="evidence" value="ECO:0007669"/>
    <property type="project" value="UniProtKB-SubCell"/>
</dbReference>
<comment type="subcellular location">
    <subcellularLocation>
        <location evidence="1">Membrane</location>
        <topology evidence="1">Single-pass membrane protein</topology>
    </subcellularLocation>
</comment>
<feature type="transmembrane region" description="Helical" evidence="20">
    <location>
        <begin position="456"/>
        <end position="476"/>
    </location>
</feature>
<dbReference type="InterPro" id="IPR017441">
    <property type="entry name" value="Protein_kinase_ATP_BS"/>
</dbReference>
<evidence type="ECO:0000259" key="22">
    <source>
        <dbReference type="PROSITE" id="PS50011"/>
    </source>
</evidence>
<keyword evidence="14 20" id="KW-0472">Membrane</keyword>
<dbReference type="CDD" id="cd14066">
    <property type="entry name" value="STKc_IRAK"/>
    <property type="match status" value="1"/>
</dbReference>
<feature type="signal peptide" evidence="21">
    <location>
        <begin position="1"/>
        <end position="24"/>
    </location>
</feature>
<keyword evidence="12 18" id="KW-0067">ATP-binding</keyword>
<dbReference type="EMBL" id="CACVBM020001385">
    <property type="protein sequence ID" value="CAA7048005.1"/>
    <property type="molecule type" value="Genomic_DNA"/>
</dbReference>
<comment type="catalytic activity">
    <reaction evidence="16">
        <text>L-threonyl-[protein] + ATP = O-phospho-L-threonyl-[protein] + ADP + H(+)</text>
        <dbReference type="Rhea" id="RHEA:46608"/>
        <dbReference type="Rhea" id="RHEA-COMP:11060"/>
        <dbReference type="Rhea" id="RHEA-COMP:11605"/>
        <dbReference type="ChEBI" id="CHEBI:15378"/>
        <dbReference type="ChEBI" id="CHEBI:30013"/>
        <dbReference type="ChEBI" id="CHEBI:30616"/>
        <dbReference type="ChEBI" id="CHEBI:61977"/>
        <dbReference type="ChEBI" id="CHEBI:456216"/>
        <dbReference type="EC" id="2.7.11.1"/>
    </reaction>
</comment>
<evidence type="ECO:0000256" key="9">
    <source>
        <dbReference type="ARBA" id="ARBA00022737"/>
    </source>
</evidence>
<evidence type="ECO:0000313" key="24">
    <source>
        <dbReference type="Proteomes" id="UP000467841"/>
    </source>
</evidence>
<keyword evidence="7 20" id="KW-0812">Transmembrane</keyword>
<dbReference type="Pfam" id="PF12819">
    <property type="entry name" value="Malectin_like"/>
    <property type="match status" value="1"/>
</dbReference>
<dbReference type="OrthoDB" id="2013020at2759"/>
<dbReference type="PROSITE" id="PS50011">
    <property type="entry name" value="PROTEIN_KINASE_DOM"/>
    <property type="match status" value="1"/>
</dbReference>
<dbReference type="InterPro" id="IPR001611">
    <property type="entry name" value="Leu-rich_rpt"/>
</dbReference>
<keyword evidence="15" id="KW-0675">Receptor</keyword>
<evidence type="ECO:0000256" key="16">
    <source>
        <dbReference type="ARBA" id="ARBA00047899"/>
    </source>
</evidence>
<keyword evidence="4" id="KW-0597">Phosphoprotein</keyword>
<protein>
    <recommendedName>
        <fullName evidence="2">non-specific serine/threonine protein kinase</fullName>
        <ecNumber evidence="2">2.7.11.1</ecNumber>
    </recommendedName>
</protein>
<evidence type="ECO:0000256" key="1">
    <source>
        <dbReference type="ARBA" id="ARBA00004167"/>
    </source>
</evidence>
<keyword evidence="10 18" id="KW-0547">Nucleotide-binding</keyword>
<dbReference type="PROSITE" id="PS00107">
    <property type="entry name" value="PROTEIN_KINASE_ATP"/>
    <property type="match status" value="1"/>
</dbReference>
<sequence length="811" mass="91037">MERIQKPFLLGLIGISIITHLGRAQDQKGLFISLDCGMIGNESSYTENSTGLTFTSDADFIHRGKSGIIRNDKEYLKPYKHLRYFPEGTRNCYNLPVIKGTIYLIRAVFLYENYDGLKRSPLFDLSLGPNFWVTIDMEDHSSYGVRMNLPGGIMEESIHMANSNSLDVCLVKTGEGTPFISTLELRPLKDDTYITDTGSLRLLSRGYFSDDEIFVRYPDDVYDRDWVPERWLDAKQISTTTPVATDSEFEVPNSVISNAVIPYEIDKPLISNYWPSNNPDQRIHLYLHFADIQPLKRNDSRVFNILWNDDIVYKDYSPGGFYVSSVAFTTLSKCNTFGCQIKLVKAKGSTSPPLINAVESYGVIPLLQPDTYEDDRMDLSNNNFSGGIPEFLADMKFLTVINLSWNKLNGSIPSSLREREKKGLKLIVEGMPNFCSSPSCTKASDGNYMKKFQVPILASVVSIAFIIVVLAIIIFVHRKKRQMKASNPSIMSSKRSFTYEEVMVMTKNFEIVLGEGGFGAVYHGYLNGNEQVAVKLLSQSSAQGYKQFKAEVELLLRVHHINLVALVGYCDEGNNLALIYDYMSNGDLKQQLSGECATTSLSWESRLQIASETAQGLEYLHVGCQPPMIHRDVKSTNILLDENLQAKLGDFGLSRSFPVGSETHVSTNVAGSPGYLDPEYYRTNRLTEKSDVYSFGIVLLEIITRRPVIDQTSEKPHIAEWVGSRLTNGDIENIVDPSLVGDYDSTSMWKVLELAMSCVSPTQPGRPNMSHVANELKMCLNLRKKGRPDMSTESSFEVSTRFGPEHKPDAR</sequence>
<dbReference type="SMART" id="SM00220">
    <property type="entry name" value="S_TKc"/>
    <property type="match status" value="1"/>
</dbReference>
<keyword evidence="11" id="KW-0418">Kinase</keyword>
<evidence type="ECO:0000256" key="15">
    <source>
        <dbReference type="ARBA" id="ARBA00023170"/>
    </source>
</evidence>
<dbReference type="Proteomes" id="UP000467841">
    <property type="component" value="Unassembled WGS sequence"/>
</dbReference>
<dbReference type="InterPro" id="IPR024788">
    <property type="entry name" value="Malectin-like_Carb-bd_dom"/>
</dbReference>
<dbReference type="GO" id="GO:0004674">
    <property type="term" value="F:protein serine/threonine kinase activity"/>
    <property type="evidence" value="ECO:0007669"/>
    <property type="project" value="UniProtKB-KW"/>
</dbReference>
<keyword evidence="13 20" id="KW-1133">Transmembrane helix</keyword>
<evidence type="ECO:0000256" key="19">
    <source>
        <dbReference type="SAM" id="MobiDB-lite"/>
    </source>
</evidence>
<gene>
    <name evidence="23" type="ORF">MERR_LOCUS35240</name>
</gene>
<dbReference type="SUPFAM" id="SSF52058">
    <property type="entry name" value="L domain-like"/>
    <property type="match status" value="1"/>
</dbReference>
<dbReference type="SUPFAM" id="SSF56112">
    <property type="entry name" value="Protein kinase-like (PK-like)"/>
    <property type="match status" value="1"/>
</dbReference>
<comment type="caution">
    <text evidence="23">The sequence shown here is derived from an EMBL/GenBank/DDBJ whole genome shotgun (WGS) entry which is preliminary data.</text>
</comment>
<keyword evidence="6" id="KW-0808">Transferase</keyword>
<evidence type="ECO:0000256" key="17">
    <source>
        <dbReference type="ARBA" id="ARBA00048679"/>
    </source>
</evidence>
<evidence type="ECO:0000256" key="4">
    <source>
        <dbReference type="ARBA" id="ARBA00022553"/>
    </source>
</evidence>
<dbReference type="Pfam" id="PF00560">
    <property type="entry name" value="LRR_1"/>
    <property type="match status" value="2"/>
</dbReference>
<evidence type="ECO:0000256" key="18">
    <source>
        <dbReference type="PROSITE-ProRule" id="PRU10141"/>
    </source>
</evidence>
<feature type="binding site" evidence="18">
    <location>
        <position position="535"/>
    </location>
    <ligand>
        <name>ATP</name>
        <dbReference type="ChEBI" id="CHEBI:30616"/>
    </ligand>
</feature>
<feature type="chain" id="PRO_5025692439" description="non-specific serine/threonine protein kinase" evidence="21">
    <location>
        <begin position="25"/>
        <end position="811"/>
    </location>
</feature>
<feature type="region of interest" description="Disordered" evidence="19">
    <location>
        <begin position="786"/>
        <end position="811"/>
    </location>
</feature>
<dbReference type="PANTHER" id="PTHR45631">
    <property type="entry name" value="OS07G0107800 PROTEIN-RELATED"/>
    <property type="match status" value="1"/>
</dbReference>
<keyword evidence="24" id="KW-1185">Reference proteome</keyword>
<dbReference type="InterPro" id="IPR008271">
    <property type="entry name" value="Ser/Thr_kinase_AS"/>
</dbReference>
<proteinExistence type="predicted"/>
<dbReference type="Gene3D" id="3.80.10.10">
    <property type="entry name" value="Ribonuclease Inhibitor"/>
    <property type="match status" value="1"/>
</dbReference>
<dbReference type="EC" id="2.7.11.1" evidence="2"/>
<keyword evidence="8 21" id="KW-0732">Signal</keyword>
<dbReference type="InterPro" id="IPR001245">
    <property type="entry name" value="Ser-Thr/Tyr_kinase_cat_dom"/>
</dbReference>
<reference evidence="23" key="1">
    <citation type="submission" date="2020-01" db="EMBL/GenBank/DDBJ databases">
        <authorList>
            <person name="Mishra B."/>
        </authorList>
    </citation>
    <scope>NUCLEOTIDE SEQUENCE [LARGE SCALE GENOMIC DNA]</scope>
</reference>
<evidence type="ECO:0000256" key="3">
    <source>
        <dbReference type="ARBA" id="ARBA00022527"/>
    </source>
</evidence>
<keyword evidence="3" id="KW-0723">Serine/threonine-protein kinase</keyword>
<evidence type="ECO:0000256" key="13">
    <source>
        <dbReference type="ARBA" id="ARBA00022989"/>
    </source>
</evidence>
<evidence type="ECO:0000256" key="10">
    <source>
        <dbReference type="ARBA" id="ARBA00022741"/>
    </source>
</evidence>
<dbReference type="PROSITE" id="PS00108">
    <property type="entry name" value="PROTEIN_KINASE_ST"/>
    <property type="match status" value="1"/>
</dbReference>
<dbReference type="PANTHER" id="PTHR45631:SF175">
    <property type="entry name" value="PROTEIN KINASE DOMAIN-CONTAINING PROTEIN"/>
    <property type="match status" value="1"/>
</dbReference>
<evidence type="ECO:0000256" key="20">
    <source>
        <dbReference type="SAM" id="Phobius"/>
    </source>
</evidence>
<keyword evidence="5" id="KW-0433">Leucine-rich repeat</keyword>
<evidence type="ECO:0000256" key="12">
    <source>
        <dbReference type="ARBA" id="ARBA00022840"/>
    </source>
</evidence>
<comment type="catalytic activity">
    <reaction evidence="17">
        <text>L-seryl-[protein] + ATP = O-phospho-L-seryl-[protein] + ADP + H(+)</text>
        <dbReference type="Rhea" id="RHEA:17989"/>
        <dbReference type="Rhea" id="RHEA-COMP:9863"/>
        <dbReference type="Rhea" id="RHEA-COMP:11604"/>
        <dbReference type="ChEBI" id="CHEBI:15378"/>
        <dbReference type="ChEBI" id="CHEBI:29999"/>
        <dbReference type="ChEBI" id="CHEBI:30616"/>
        <dbReference type="ChEBI" id="CHEBI:83421"/>
        <dbReference type="ChEBI" id="CHEBI:456216"/>
        <dbReference type="EC" id="2.7.11.1"/>
    </reaction>
</comment>